<feature type="transmembrane region" description="Helical" evidence="6">
    <location>
        <begin position="264"/>
        <end position="288"/>
    </location>
</feature>
<evidence type="ECO:0000256" key="4">
    <source>
        <dbReference type="ARBA" id="ARBA00022989"/>
    </source>
</evidence>
<sequence>MARSRTLRTLLFRLGSLALGLALLYLALRGVELREVWQDLQRADYRWLAPLVVLTLLSHILRAWRWRLLLDVLPDSPRRQRLTVGRAFQALMIGYMVNYAAPRLGELARAASLSRTSGLRLSSVLGTVVAERLLDLLVLALALLSVLALLLDRWIELHQLLVVPLLQGDWLQGIGLSVLLVLLLAGAVVYVGRRSRLLQRLARPLRSPLQAFKHGLFTIHRTHHPVALFSSTLLMWICYWGMAYLPLVMLHLETAYGLGWTEAWILLVLGAVGVALPAPGGLGSYHYITVLVMTRLFAVPQEAAATYAVLTHAAQMVLYTATGFVCLMLQGGHWHSPDDPDLEALPGSLRPPAASP</sequence>
<evidence type="ECO:0000313" key="8">
    <source>
        <dbReference type="Proteomes" id="UP000185812"/>
    </source>
</evidence>
<gene>
    <name evidence="7" type="ORF">SAMN04488087_0365</name>
</gene>
<keyword evidence="5 6" id="KW-0472">Membrane</keyword>
<evidence type="ECO:0000256" key="1">
    <source>
        <dbReference type="ARBA" id="ARBA00004651"/>
    </source>
</evidence>
<dbReference type="AlphaFoldDB" id="A0A1M6PX21"/>
<keyword evidence="8" id="KW-1185">Reference proteome</keyword>
<dbReference type="RefSeq" id="WP_072714239.1">
    <property type="nucleotide sequence ID" value="NZ_FRAU01000001.1"/>
</dbReference>
<comment type="subcellular location">
    <subcellularLocation>
        <location evidence="1">Cell membrane</location>
        <topology evidence="1">Multi-pass membrane protein</topology>
    </subcellularLocation>
</comment>
<dbReference type="EMBL" id="FRAU01000001">
    <property type="protein sequence ID" value="SHK12416.1"/>
    <property type="molecule type" value="Genomic_DNA"/>
</dbReference>
<dbReference type="Proteomes" id="UP000185812">
    <property type="component" value="Unassembled WGS sequence"/>
</dbReference>
<dbReference type="InterPro" id="IPR022791">
    <property type="entry name" value="L-PG_synthase/AglD"/>
</dbReference>
<evidence type="ECO:0008006" key="9">
    <source>
        <dbReference type="Google" id="ProtNLM"/>
    </source>
</evidence>
<dbReference type="STRING" id="633813.SAMN04488087_0365"/>
<keyword evidence="2" id="KW-1003">Cell membrane</keyword>
<evidence type="ECO:0000256" key="5">
    <source>
        <dbReference type="ARBA" id="ARBA00023136"/>
    </source>
</evidence>
<accession>A0A1M6PX21</accession>
<keyword evidence="4 6" id="KW-1133">Transmembrane helix</keyword>
<dbReference type="PANTHER" id="PTHR39087">
    <property type="entry name" value="UPF0104 MEMBRANE PROTEIN MJ1595"/>
    <property type="match status" value="1"/>
</dbReference>
<dbReference type="NCBIfam" id="TIGR00374">
    <property type="entry name" value="flippase-like domain"/>
    <property type="match status" value="1"/>
</dbReference>
<reference evidence="8" key="1">
    <citation type="submission" date="2016-11" db="EMBL/GenBank/DDBJ databases">
        <authorList>
            <person name="Varghese N."/>
            <person name="Submissions S."/>
        </authorList>
    </citation>
    <scope>NUCLEOTIDE SEQUENCE [LARGE SCALE GENOMIC DNA]</scope>
    <source>
        <strain evidence="8">DSM 22212</strain>
    </source>
</reference>
<feature type="transmembrane region" description="Helical" evidence="6">
    <location>
        <begin position="133"/>
        <end position="151"/>
    </location>
</feature>
<proteinExistence type="predicted"/>
<keyword evidence="3 6" id="KW-0812">Transmembrane</keyword>
<protein>
    <recommendedName>
        <fullName evidence="9">Lysylphosphatidylglycerol synthase TM region</fullName>
    </recommendedName>
</protein>
<evidence type="ECO:0000256" key="3">
    <source>
        <dbReference type="ARBA" id="ARBA00022692"/>
    </source>
</evidence>
<feature type="transmembrane region" description="Helical" evidence="6">
    <location>
        <begin position="171"/>
        <end position="191"/>
    </location>
</feature>
<feature type="transmembrane region" description="Helical" evidence="6">
    <location>
        <begin position="45"/>
        <end position="64"/>
    </location>
</feature>
<evidence type="ECO:0000256" key="6">
    <source>
        <dbReference type="SAM" id="Phobius"/>
    </source>
</evidence>
<name>A0A1M6PX21_9BACT</name>
<organism evidence="7 8">
    <name type="scientific">Rhodothermus profundi</name>
    <dbReference type="NCBI Taxonomy" id="633813"/>
    <lineage>
        <taxon>Bacteria</taxon>
        <taxon>Pseudomonadati</taxon>
        <taxon>Rhodothermota</taxon>
        <taxon>Rhodothermia</taxon>
        <taxon>Rhodothermales</taxon>
        <taxon>Rhodothermaceae</taxon>
        <taxon>Rhodothermus</taxon>
    </lineage>
</organism>
<dbReference type="PANTHER" id="PTHR39087:SF2">
    <property type="entry name" value="UPF0104 MEMBRANE PROTEIN MJ1595"/>
    <property type="match status" value="1"/>
</dbReference>
<evidence type="ECO:0000256" key="2">
    <source>
        <dbReference type="ARBA" id="ARBA00022475"/>
    </source>
</evidence>
<feature type="transmembrane region" description="Helical" evidence="6">
    <location>
        <begin position="226"/>
        <end position="252"/>
    </location>
</feature>
<evidence type="ECO:0000313" key="7">
    <source>
        <dbReference type="EMBL" id="SHK12416.1"/>
    </source>
</evidence>
<dbReference type="Pfam" id="PF03706">
    <property type="entry name" value="LPG_synthase_TM"/>
    <property type="match status" value="1"/>
</dbReference>
<dbReference type="OrthoDB" id="9812094at2"/>
<dbReference type="GO" id="GO:0005886">
    <property type="term" value="C:plasma membrane"/>
    <property type="evidence" value="ECO:0007669"/>
    <property type="project" value="UniProtKB-SubCell"/>
</dbReference>